<dbReference type="EMBL" id="LBTA01000020">
    <property type="protein sequence ID" value="KKQ32413.1"/>
    <property type="molecule type" value="Genomic_DNA"/>
</dbReference>
<dbReference type="Pfam" id="PF01996">
    <property type="entry name" value="F420_ligase"/>
    <property type="match status" value="1"/>
</dbReference>
<reference evidence="2 3" key="1">
    <citation type="journal article" date="2015" name="Nature">
        <title>rRNA introns, odd ribosomes, and small enigmatic genomes across a large radiation of phyla.</title>
        <authorList>
            <person name="Brown C.T."/>
            <person name="Hug L.A."/>
            <person name="Thomas B.C."/>
            <person name="Sharon I."/>
            <person name="Castelle C.J."/>
            <person name="Singh A."/>
            <person name="Wilkins M.J."/>
            <person name="Williams K.H."/>
            <person name="Banfield J.F."/>
        </authorList>
    </citation>
    <scope>NUCLEOTIDE SEQUENCE [LARGE SCALE GENOMIC DNA]</scope>
</reference>
<evidence type="ECO:0000313" key="3">
    <source>
        <dbReference type="Proteomes" id="UP000034701"/>
    </source>
</evidence>
<evidence type="ECO:0000313" key="2">
    <source>
        <dbReference type="EMBL" id="KKQ32413.1"/>
    </source>
</evidence>
<dbReference type="PANTHER" id="PTHR47917:SF1">
    <property type="entry name" value="COENZYME F420:L-GLUTAMATE LIGASE"/>
    <property type="match status" value="1"/>
</dbReference>
<dbReference type="Gene3D" id="3.90.1660.10">
    <property type="entry name" value="CofE-like domain"/>
    <property type="match status" value="1"/>
</dbReference>
<evidence type="ECO:0000259" key="1">
    <source>
        <dbReference type="Pfam" id="PF01996"/>
    </source>
</evidence>
<dbReference type="Proteomes" id="UP000034701">
    <property type="component" value="Unassembled WGS sequence"/>
</dbReference>
<dbReference type="PANTHER" id="PTHR47917">
    <property type="match status" value="1"/>
</dbReference>
<name>A0A0G0GMU9_9BACT</name>
<gene>
    <name evidence="2" type="ORF">US45_C0020G0014</name>
</gene>
<proteinExistence type="predicted"/>
<comment type="caution">
    <text evidence="2">The sequence shown here is derived from an EMBL/GenBank/DDBJ whole genome shotgun (WGS) entry which is preliminary data.</text>
</comment>
<accession>A0A0G0GMU9</accession>
<dbReference type="InterPro" id="IPR002847">
    <property type="entry name" value="F420-0_gamma-glut_ligase-dom"/>
</dbReference>
<dbReference type="SUPFAM" id="SSF144010">
    <property type="entry name" value="CofE-like"/>
    <property type="match status" value="1"/>
</dbReference>
<sequence length="235" mass="26475">MKIKAIKTEIFHEDEDLILFILKYVKNLRENSILVVTSKIIALSEGRTAEYKSEKQKVTLIKKESKFALKTKHTWLTIKDGMVMASSGIDESNANGKIILLPKDSFKSAEILRKKLMKKFNLKNLGILITDSRLMPFRAGVVGVALGYAGFQGIRNYIGKKDIFGRVLKMSRTDIADSLATSAVLCMGEGKEQQPLALITDAPIIFKEKVKRKELIISIKKDIYAPLFANLKRIR</sequence>
<dbReference type="GO" id="GO:0052618">
    <property type="term" value="F:coenzyme F420-0:L-glutamate ligase activity"/>
    <property type="evidence" value="ECO:0007669"/>
    <property type="project" value="TreeGrafter"/>
</dbReference>
<dbReference type="AlphaFoldDB" id="A0A0G0GMU9"/>
<protein>
    <recommendedName>
        <fullName evidence="1">Coenzyme F420:L-glutamate ligase-like domain-containing protein</fullName>
    </recommendedName>
</protein>
<dbReference type="Gene3D" id="3.30.1330.100">
    <property type="entry name" value="CofE-like"/>
    <property type="match status" value="1"/>
</dbReference>
<organism evidence="2 3">
    <name type="scientific">Candidatus Nomurabacteria bacterium GW2011_GWA1_37_20</name>
    <dbReference type="NCBI Taxonomy" id="1618729"/>
    <lineage>
        <taxon>Bacteria</taxon>
        <taxon>Candidatus Nomuraibacteriota</taxon>
    </lineage>
</organism>
<feature type="domain" description="Coenzyme F420:L-glutamate ligase-like" evidence="1">
    <location>
        <begin position="6"/>
        <end position="200"/>
    </location>
</feature>